<dbReference type="PROSITE" id="PS00108">
    <property type="entry name" value="PROTEIN_KINASE_ST"/>
    <property type="match status" value="1"/>
</dbReference>
<name>A0A7U2FAN0_PHANO</name>
<comment type="catalytic activity">
    <reaction evidence="7">
        <text>L-threonyl-[protein] + ATP = O-phospho-L-threonyl-[protein] + ADP + H(+)</text>
        <dbReference type="Rhea" id="RHEA:46608"/>
        <dbReference type="Rhea" id="RHEA-COMP:11060"/>
        <dbReference type="Rhea" id="RHEA-COMP:11605"/>
        <dbReference type="ChEBI" id="CHEBI:15378"/>
        <dbReference type="ChEBI" id="CHEBI:30013"/>
        <dbReference type="ChEBI" id="CHEBI:30616"/>
        <dbReference type="ChEBI" id="CHEBI:61977"/>
        <dbReference type="ChEBI" id="CHEBI:456216"/>
        <dbReference type="EC" id="2.7.11.1"/>
    </reaction>
</comment>
<protein>
    <recommendedName>
        <fullName evidence="1">non-specific serine/threonine protein kinase</fullName>
        <ecNumber evidence="1">2.7.11.1</ecNumber>
    </recommendedName>
</protein>
<organism evidence="10 11">
    <name type="scientific">Phaeosphaeria nodorum (strain SN15 / ATCC MYA-4574 / FGSC 10173)</name>
    <name type="common">Glume blotch fungus</name>
    <name type="synonym">Parastagonospora nodorum</name>
    <dbReference type="NCBI Taxonomy" id="321614"/>
    <lineage>
        <taxon>Eukaryota</taxon>
        <taxon>Fungi</taxon>
        <taxon>Dikarya</taxon>
        <taxon>Ascomycota</taxon>
        <taxon>Pezizomycotina</taxon>
        <taxon>Dothideomycetes</taxon>
        <taxon>Pleosporomycetidae</taxon>
        <taxon>Pleosporales</taxon>
        <taxon>Pleosporineae</taxon>
        <taxon>Phaeosphaeriaceae</taxon>
        <taxon>Parastagonospora</taxon>
    </lineage>
</organism>
<dbReference type="EMBL" id="CP069033">
    <property type="protein sequence ID" value="QRD00759.1"/>
    <property type="molecule type" value="Genomic_DNA"/>
</dbReference>
<dbReference type="GO" id="GO:0005524">
    <property type="term" value="F:ATP binding"/>
    <property type="evidence" value="ECO:0007669"/>
    <property type="project" value="UniProtKB-KW"/>
</dbReference>
<keyword evidence="3" id="KW-0808">Transferase</keyword>
<keyword evidence="2" id="KW-0723">Serine/threonine-protein kinase</keyword>
<dbReference type="KEGG" id="pno:SNOG_09293"/>
<evidence type="ECO:0000259" key="9">
    <source>
        <dbReference type="PROSITE" id="PS50011"/>
    </source>
</evidence>
<dbReference type="InterPro" id="IPR000719">
    <property type="entry name" value="Prot_kinase_dom"/>
</dbReference>
<evidence type="ECO:0000256" key="5">
    <source>
        <dbReference type="ARBA" id="ARBA00022777"/>
    </source>
</evidence>
<keyword evidence="4" id="KW-0547">Nucleotide-binding</keyword>
<proteinExistence type="predicted"/>
<evidence type="ECO:0000313" key="11">
    <source>
        <dbReference type="Proteomes" id="UP000663193"/>
    </source>
</evidence>
<accession>A0A7U2FAN0</accession>
<dbReference type="RefSeq" id="XP_001799590.1">
    <property type="nucleotide sequence ID" value="XM_001799538.1"/>
</dbReference>
<evidence type="ECO:0000256" key="2">
    <source>
        <dbReference type="ARBA" id="ARBA00022527"/>
    </source>
</evidence>
<evidence type="ECO:0000256" key="7">
    <source>
        <dbReference type="ARBA" id="ARBA00047899"/>
    </source>
</evidence>
<reference evidence="11" key="1">
    <citation type="journal article" date="2021" name="BMC Genomics">
        <title>Chromosome-level genome assembly and manually-curated proteome of model necrotroph Parastagonospora nodorum Sn15 reveals a genome-wide trove of candidate effector homologs, and redundancy of virulence-related functions within an accessory chromosome.</title>
        <authorList>
            <person name="Bertazzoni S."/>
            <person name="Jones D.A.B."/>
            <person name="Phan H.T."/>
            <person name="Tan K.-C."/>
            <person name="Hane J.K."/>
        </authorList>
    </citation>
    <scope>NUCLEOTIDE SEQUENCE [LARGE SCALE GENOMIC DNA]</scope>
    <source>
        <strain evidence="11">SN15 / ATCC MYA-4574 / FGSC 10173)</strain>
    </source>
</reference>
<dbReference type="Gene3D" id="3.30.200.20">
    <property type="entry name" value="Phosphorylase Kinase, domain 1"/>
    <property type="match status" value="1"/>
</dbReference>
<dbReference type="Pfam" id="PF00069">
    <property type="entry name" value="Pkinase"/>
    <property type="match status" value="1"/>
</dbReference>
<feature type="domain" description="Protein kinase" evidence="9">
    <location>
        <begin position="7"/>
        <end position="302"/>
    </location>
</feature>
<keyword evidence="6" id="KW-0067">ATP-binding</keyword>
<evidence type="ECO:0000256" key="3">
    <source>
        <dbReference type="ARBA" id="ARBA00022679"/>
    </source>
</evidence>
<keyword evidence="5" id="KW-0418">Kinase</keyword>
<keyword evidence="11" id="KW-1185">Reference proteome</keyword>
<evidence type="ECO:0000256" key="8">
    <source>
        <dbReference type="ARBA" id="ARBA00048679"/>
    </source>
</evidence>
<dbReference type="OMA" id="VFWHLAL"/>
<dbReference type="Gene3D" id="1.10.510.10">
    <property type="entry name" value="Transferase(Phosphotransferase) domain 1"/>
    <property type="match status" value="1"/>
</dbReference>
<evidence type="ECO:0000256" key="6">
    <source>
        <dbReference type="ARBA" id="ARBA00022840"/>
    </source>
</evidence>
<gene>
    <name evidence="10" type="ORF">JI435_092930</name>
</gene>
<dbReference type="AlphaFoldDB" id="A0A7U2FAN0"/>
<dbReference type="SUPFAM" id="SSF56112">
    <property type="entry name" value="Protein kinase-like (PK-like)"/>
    <property type="match status" value="1"/>
</dbReference>
<dbReference type="GO" id="GO:0004674">
    <property type="term" value="F:protein serine/threonine kinase activity"/>
    <property type="evidence" value="ECO:0007669"/>
    <property type="project" value="UniProtKB-KW"/>
</dbReference>
<comment type="catalytic activity">
    <reaction evidence="8">
        <text>L-seryl-[protein] + ATP = O-phospho-L-seryl-[protein] + ADP + H(+)</text>
        <dbReference type="Rhea" id="RHEA:17989"/>
        <dbReference type="Rhea" id="RHEA-COMP:9863"/>
        <dbReference type="Rhea" id="RHEA-COMP:11604"/>
        <dbReference type="ChEBI" id="CHEBI:15378"/>
        <dbReference type="ChEBI" id="CHEBI:29999"/>
        <dbReference type="ChEBI" id="CHEBI:30616"/>
        <dbReference type="ChEBI" id="CHEBI:83421"/>
        <dbReference type="ChEBI" id="CHEBI:456216"/>
        <dbReference type="EC" id="2.7.11.1"/>
    </reaction>
</comment>
<dbReference type="PROSITE" id="PS50011">
    <property type="entry name" value="PROTEIN_KINASE_DOM"/>
    <property type="match status" value="1"/>
</dbReference>
<dbReference type="InterPro" id="IPR011009">
    <property type="entry name" value="Kinase-like_dom_sf"/>
</dbReference>
<dbReference type="EC" id="2.7.11.1" evidence="1"/>
<dbReference type="OrthoDB" id="310217at2759"/>
<dbReference type="VEuPathDB" id="FungiDB:JI435_092930"/>
<dbReference type="SMART" id="SM00220">
    <property type="entry name" value="S_TKc"/>
    <property type="match status" value="1"/>
</dbReference>
<evidence type="ECO:0000313" key="10">
    <source>
        <dbReference type="EMBL" id="QRD00759.1"/>
    </source>
</evidence>
<dbReference type="PANTHER" id="PTHR43671:SF98">
    <property type="entry name" value="SERINE_THREONINE-PROTEIN KINASE NEK11"/>
    <property type="match status" value="1"/>
</dbReference>
<dbReference type="Proteomes" id="UP000663193">
    <property type="component" value="Chromosome 11"/>
</dbReference>
<sequence length="320" mass="36437">MSRRSDFSTIQPLSSGKSGGMNLEILLVKSKGSGTLYIEKRIAKKDCDKGLADRELRPMLQCQNHFNIVQYRAEDFSDYRRIGYGSIFMQYCELGDISGLIKQYTAHKSFLPDEGFLWKLTWDMSSALCHLYTGRSNDYIRQCAQSQQVVSTKYGWNRIIHRDIKPGNLFLTTKDKSQPDRYWPVVVLGDFGLSTSLKDIALGRACGKENSGGTPGFEVPEAPQFCCRSDVYQMSLTVHCLARMRQEPNMGRPFDGDHPLPRCYRDDGLRDLLKRCLRSDPANRPLPSDLPMLVWKKREAWRKSNSHSRGGVGLAKWAYG</sequence>
<evidence type="ECO:0000256" key="1">
    <source>
        <dbReference type="ARBA" id="ARBA00012513"/>
    </source>
</evidence>
<dbReference type="InterPro" id="IPR050660">
    <property type="entry name" value="NEK_Ser/Thr_kinase"/>
</dbReference>
<evidence type="ECO:0000256" key="4">
    <source>
        <dbReference type="ARBA" id="ARBA00022741"/>
    </source>
</evidence>
<dbReference type="InterPro" id="IPR008271">
    <property type="entry name" value="Ser/Thr_kinase_AS"/>
</dbReference>
<dbReference type="PANTHER" id="PTHR43671">
    <property type="entry name" value="SERINE/THREONINE-PROTEIN KINASE NEK"/>
    <property type="match status" value="1"/>
</dbReference>